<protein>
    <submittedName>
        <fullName evidence="1">AlNc14C227G9234 protein</fullName>
    </submittedName>
    <submittedName>
        <fullName evidence="2">AlNc14C433G11603 protein</fullName>
    </submittedName>
</protein>
<gene>
    <name evidence="1" type="primary">AlNc14C227G9234</name>
    <name evidence="2" type="synonym">AlNc14C433G11603</name>
    <name evidence="1" type="ORF">ALNC14_103580</name>
    <name evidence="2" type="ORF">ALNC14_130800</name>
</gene>
<dbReference type="EMBL" id="FR824272">
    <property type="protein sequence ID" value="CCA24214.1"/>
    <property type="molecule type" value="Genomic_DNA"/>
</dbReference>
<name>F0WS95_9STRA</name>
<evidence type="ECO:0000313" key="2">
    <source>
        <dbReference type="EMBL" id="CCA26936.1"/>
    </source>
</evidence>
<reference evidence="1" key="1">
    <citation type="journal article" date="2011" name="PLoS Biol.">
        <title>Gene gain and loss during evolution of obligate parasitism in the white rust pathogen of Arabidopsis thaliana.</title>
        <authorList>
            <person name="Kemen E."/>
            <person name="Gardiner A."/>
            <person name="Schultz-Larsen T."/>
            <person name="Kemen A.C."/>
            <person name="Balmuth A.L."/>
            <person name="Robert-Seilaniantz A."/>
            <person name="Bailey K."/>
            <person name="Holub E."/>
            <person name="Studholme D.J."/>
            <person name="Maclean D."/>
            <person name="Jones J.D."/>
        </authorList>
    </citation>
    <scope>NUCLEOTIDE SEQUENCE</scope>
</reference>
<evidence type="ECO:0000313" key="1">
    <source>
        <dbReference type="EMBL" id="CCA24214.1"/>
    </source>
</evidence>
<sequence length="99" mass="11111">MLARTPALRLISARLTYFRTSTLEECGSVFSTIVQMPHTIPLYCELWMDQLPVSFSVYLHNSKKTFLIVLGNTNTSNACTAFTHAFLSMKASFISVINT</sequence>
<reference evidence="1" key="2">
    <citation type="submission" date="2011-02" db="EMBL/GenBank/DDBJ databases">
        <authorList>
            <person name="MacLean D."/>
        </authorList>
    </citation>
    <scope>NUCLEOTIDE SEQUENCE</scope>
</reference>
<accession>F0WS95</accession>
<proteinExistence type="predicted"/>
<dbReference type="HOGENOM" id="CLU_2325079_0_0_1"/>
<organism evidence="1">
    <name type="scientific">Albugo laibachii Nc14</name>
    <dbReference type="NCBI Taxonomy" id="890382"/>
    <lineage>
        <taxon>Eukaryota</taxon>
        <taxon>Sar</taxon>
        <taxon>Stramenopiles</taxon>
        <taxon>Oomycota</taxon>
        <taxon>Peronosporomycetes</taxon>
        <taxon>Albuginales</taxon>
        <taxon>Albuginaceae</taxon>
        <taxon>Albugo</taxon>
    </lineage>
</organism>
<dbReference type="EMBL" id="FR824476">
    <property type="protein sequence ID" value="CCA26936.1"/>
    <property type="molecule type" value="Genomic_DNA"/>
</dbReference>
<dbReference type="AlphaFoldDB" id="F0WS95"/>